<proteinExistence type="predicted"/>
<evidence type="ECO:0000313" key="3">
    <source>
        <dbReference type="Proteomes" id="UP001164746"/>
    </source>
</evidence>
<keyword evidence="1" id="KW-0812">Transmembrane</keyword>
<keyword evidence="1" id="KW-1133">Transmembrane helix</keyword>
<evidence type="ECO:0000313" key="2">
    <source>
        <dbReference type="EMBL" id="WAQ95753.1"/>
    </source>
</evidence>
<keyword evidence="1" id="KW-0472">Membrane</keyword>
<gene>
    <name evidence="2" type="ORF">MAR_028443</name>
</gene>
<dbReference type="EMBL" id="CP111013">
    <property type="protein sequence ID" value="WAQ95753.1"/>
    <property type="molecule type" value="Genomic_DNA"/>
</dbReference>
<organism evidence="2 3">
    <name type="scientific">Mya arenaria</name>
    <name type="common">Soft-shell clam</name>
    <dbReference type="NCBI Taxonomy" id="6604"/>
    <lineage>
        <taxon>Eukaryota</taxon>
        <taxon>Metazoa</taxon>
        <taxon>Spiralia</taxon>
        <taxon>Lophotrochozoa</taxon>
        <taxon>Mollusca</taxon>
        <taxon>Bivalvia</taxon>
        <taxon>Autobranchia</taxon>
        <taxon>Heteroconchia</taxon>
        <taxon>Euheterodonta</taxon>
        <taxon>Imparidentia</taxon>
        <taxon>Neoheterodontei</taxon>
        <taxon>Myida</taxon>
        <taxon>Myoidea</taxon>
        <taxon>Myidae</taxon>
        <taxon>Mya</taxon>
    </lineage>
</organism>
<dbReference type="Proteomes" id="UP001164746">
    <property type="component" value="Chromosome 2"/>
</dbReference>
<feature type="transmembrane region" description="Helical" evidence="1">
    <location>
        <begin position="168"/>
        <end position="186"/>
    </location>
</feature>
<dbReference type="PANTHER" id="PTHR21329:SF3">
    <property type="entry name" value="PHOSPHATIDYLINOSITOL N-ACETYLGLUCOSAMINYLTRANSFERASE SUBUNIT Q"/>
    <property type="match status" value="1"/>
</dbReference>
<protein>
    <submittedName>
        <fullName evidence="2">PIGQ-like protein</fullName>
    </submittedName>
</protein>
<feature type="transmembrane region" description="Helical" evidence="1">
    <location>
        <begin position="298"/>
        <end position="315"/>
    </location>
</feature>
<keyword evidence="3" id="KW-1185">Reference proteome</keyword>
<accession>A0ABY7DFR7</accession>
<reference evidence="2" key="1">
    <citation type="submission" date="2022-11" db="EMBL/GenBank/DDBJ databases">
        <title>Centuries of genome instability and evolution in soft-shell clam transmissible cancer (bioRxiv).</title>
        <authorList>
            <person name="Hart S.F.M."/>
            <person name="Yonemitsu M.A."/>
            <person name="Giersch R.M."/>
            <person name="Beal B.F."/>
            <person name="Arriagada G."/>
            <person name="Davis B.W."/>
            <person name="Ostrander E.A."/>
            <person name="Goff S.P."/>
            <person name="Metzger M.J."/>
        </authorList>
    </citation>
    <scope>NUCLEOTIDE SEQUENCE</scope>
    <source>
        <strain evidence="2">MELC-2E11</strain>
        <tissue evidence="2">Siphon/mantle</tissue>
    </source>
</reference>
<dbReference type="InterPro" id="IPR007720">
    <property type="entry name" value="PigQ/GPI1"/>
</dbReference>
<dbReference type="PANTHER" id="PTHR21329">
    <property type="entry name" value="PHOSPHATIDYLINOSITOL N-ACETYLGLUCOSAMINYLTRANSFERASE SUBUNIT Q-RELATED"/>
    <property type="match status" value="1"/>
</dbReference>
<name>A0ABY7DFR7_MYAAR</name>
<sequence length="432" mass="48998">MMEIWKVYIPHELCLQGEAFLFGHVNNNNQSAYISASSGDVVLANQLQGSLPLVGFWMGNNSSEKTVNKRHTDWIVIGRNSAGDINCKVYRSGKEVLCTCIIYDPAEILSSAVLTDKVQDTLLEQLDNITSLVKVLESARSILSAFEVQENLHSYCGKKVNLKYSNKFTAALFALLAILYVPFWKLGKPSKSPPVFITELGSHSGRIAQARNSKNITPLEDLSLLYYGSMSGVWGLTVQLALFQDIFATMTIHIYCFYVYAARLYRLQVYALGSLWRLFRGKKWNVLRQRVDSAVYDADQLFVGTLLFTVLLFLLPTTGLYYVVFSVLRVVVLTVQGVVTRLRYHITSTPWWSVCLWMIGSTTLIDKAVLIAGCFEKDYLVLYMQGTRPSLKGTMNLTWKPDSSRQHYSWSTIVKNLLQGHLIYPWIDMKRQ</sequence>
<evidence type="ECO:0000256" key="1">
    <source>
        <dbReference type="SAM" id="Phobius"/>
    </source>
</evidence>
<dbReference type="Pfam" id="PF05024">
    <property type="entry name" value="Gpi1"/>
    <property type="match status" value="1"/>
</dbReference>